<dbReference type="RefSeq" id="WP_211938410.1">
    <property type="nucleotide sequence ID" value="NZ_CP073078.1"/>
</dbReference>
<dbReference type="AlphaFoldDB" id="A0A975G0I8"/>
<gene>
    <name evidence="3" type="ORF">KCG34_00235</name>
</gene>
<evidence type="ECO:0000313" key="4">
    <source>
        <dbReference type="Proteomes" id="UP000676409"/>
    </source>
</evidence>
<name>A0A975G0I8_9CAUL</name>
<evidence type="ECO:0000313" key="3">
    <source>
        <dbReference type="EMBL" id="QUD88359.1"/>
    </source>
</evidence>
<sequence length="487" mass="51900">MRDRFSLLGGAALGVLAALSFAAAAEAKPHHKRHPAAPPAATAEQVKALADEIESLKARLDQEQIAREQTEAKAQAAQAEASAAKADAASAKAQLAAQIQTLPGEVKQAVVANTPKPGWWGDTKVGGLVFADVSNIDQKSNGVRTNTQNGFPSSNGYGFDIKRAYLTFDHKFNDIYSANITTDFTYDATTKSTQLFIKKAYLQAKYSDALVIRAGDVDLPWVPFVENLAGYRFVENMLIDRIKYGTTTDTSLNVNGTFPVAPVTLGYSVSLLDGSGFKAPGDGNFNRSKQMDVEGRINATVDNFTVAVGGYSGDLGKNVNGSAFYHSANRLDALVAYVNPRFRVGGEYVYVRNFTDGTQAAKPVKATGEGYSVFGSFSVTPKVSVFGRYDWVNPEQDVLASTAKANSATRDEYFNLGLDYSPVQSVDLALVYKRDSVSNGLLTTTNGAAAPGSAAPQGSGLIGGIPAGGLLNSGTYDEFGIFTQYRF</sequence>
<keyword evidence="1" id="KW-0175">Coiled coil</keyword>
<accession>A0A975G0I8</accession>
<evidence type="ECO:0000256" key="2">
    <source>
        <dbReference type="SAM" id="SignalP"/>
    </source>
</evidence>
<feature type="chain" id="PRO_5038076730" description="Porin" evidence="2">
    <location>
        <begin position="28"/>
        <end position="487"/>
    </location>
</feature>
<protein>
    <recommendedName>
        <fullName evidence="5">Porin</fullName>
    </recommendedName>
</protein>
<keyword evidence="4" id="KW-1185">Reference proteome</keyword>
<dbReference type="KEGG" id="caul:KCG34_00235"/>
<dbReference type="EMBL" id="CP073078">
    <property type="protein sequence ID" value="QUD88359.1"/>
    <property type="molecule type" value="Genomic_DNA"/>
</dbReference>
<dbReference type="Proteomes" id="UP000676409">
    <property type="component" value="Chromosome"/>
</dbReference>
<evidence type="ECO:0008006" key="5">
    <source>
        <dbReference type="Google" id="ProtNLM"/>
    </source>
</evidence>
<proteinExistence type="predicted"/>
<feature type="signal peptide" evidence="2">
    <location>
        <begin position="1"/>
        <end position="27"/>
    </location>
</feature>
<keyword evidence="2" id="KW-0732">Signal</keyword>
<reference evidence="3" key="1">
    <citation type="submission" date="2021-04" db="EMBL/GenBank/DDBJ databases">
        <title>The complete genome sequence of Caulobacter sp. S6.</title>
        <authorList>
            <person name="Tang Y."/>
            <person name="Ouyang W."/>
            <person name="Liu Q."/>
            <person name="Huang B."/>
            <person name="Guo Z."/>
            <person name="Lei P."/>
        </authorList>
    </citation>
    <scope>NUCLEOTIDE SEQUENCE</scope>
    <source>
        <strain evidence="3">S6</strain>
    </source>
</reference>
<organism evidence="3 4">
    <name type="scientific">Phenylobacterium montanum</name>
    <dbReference type="NCBI Taxonomy" id="2823693"/>
    <lineage>
        <taxon>Bacteria</taxon>
        <taxon>Pseudomonadati</taxon>
        <taxon>Pseudomonadota</taxon>
        <taxon>Alphaproteobacteria</taxon>
        <taxon>Caulobacterales</taxon>
        <taxon>Caulobacteraceae</taxon>
        <taxon>Phenylobacterium</taxon>
    </lineage>
</organism>
<evidence type="ECO:0000256" key="1">
    <source>
        <dbReference type="SAM" id="Coils"/>
    </source>
</evidence>
<feature type="coiled-coil region" evidence="1">
    <location>
        <begin position="43"/>
        <end position="94"/>
    </location>
</feature>
<dbReference type="SUPFAM" id="SSF56935">
    <property type="entry name" value="Porins"/>
    <property type="match status" value="1"/>
</dbReference>